<organism evidence="1 2">
    <name type="scientific">Flavobacterium azooxidireducens</name>
    <dbReference type="NCBI Taxonomy" id="1871076"/>
    <lineage>
        <taxon>Bacteria</taxon>
        <taxon>Pseudomonadati</taxon>
        <taxon>Bacteroidota</taxon>
        <taxon>Flavobacteriia</taxon>
        <taxon>Flavobacteriales</taxon>
        <taxon>Flavobacteriaceae</taxon>
        <taxon>Flavobacterium</taxon>
    </lineage>
</organism>
<dbReference type="Proteomes" id="UP000830583">
    <property type="component" value="Chromosome"/>
</dbReference>
<accession>A0ABY4KH73</accession>
<evidence type="ECO:0000313" key="2">
    <source>
        <dbReference type="Proteomes" id="UP000830583"/>
    </source>
</evidence>
<protein>
    <recommendedName>
        <fullName evidence="3">Outer membrane protein/protective antigen OMA87</fullName>
    </recommendedName>
</protein>
<dbReference type="RefSeq" id="WP_248434054.1">
    <property type="nucleotide sequence ID" value="NZ_CP096205.1"/>
</dbReference>
<evidence type="ECO:0008006" key="3">
    <source>
        <dbReference type="Google" id="ProtNLM"/>
    </source>
</evidence>
<dbReference type="EMBL" id="CP096205">
    <property type="protein sequence ID" value="UPQ79058.1"/>
    <property type="molecule type" value="Genomic_DNA"/>
</dbReference>
<sequence length="609" mass="71608">MNQKHFFTLFFLCLFLFSSGQEKKTETDSTSLTYKRIENYSKKNNFTKFLHKLVFKTTKVTPIKPKSVKIPEKNHTLYEGKIIRNINIQTLDPFGYSEKDTAKKPKRFTEKAANSIHVKSKKFAIRNIVLIKRNKPYDSLMIKETERLIRSQRFIRRVDISSELVSAQSDSVDINITVLDSWSLIPNASLSSSRGSYELTERNFLGTGHLWDNRFQHDLDDKRNAFSTRYVIPNIRNSYVQTAFNYQIDLDNNYAKSIEMERRFFSPYTRWAGGVFLENRLRRDSLPDFSQEYKLQTFKFNTIDIWGGHSFDITRENNVNERSTNFVTTLRYLKINYLEDITSDFDPIDFYTNESFWLSGIGISSRKFVQEKFVFNYDIVEDIPIGKYYGVTIGNQLKNFDNRWYVGARATFGNYFKWGYLSTNYEYGTFFRDKKNEQSAFVAQINYFTPLMEFGRWKLRQFFKSDIILGGHRLDIQGDKISINESNGISGFNDPKFLGTKKMIFSFQTQSYSPWDWAGFRFSPFFNFSMAFLGNTEYDFQKSKGYAKLGMGVLITNDYLVFNSFQISFAYYPSIPNDGENLFKSNTFKTDDFGYLDFEINKPRVVLYQ</sequence>
<proteinExistence type="predicted"/>
<name>A0ABY4KH73_9FLAO</name>
<evidence type="ECO:0000313" key="1">
    <source>
        <dbReference type="EMBL" id="UPQ79058.1"/>
    </source>
</evidence>
<keyword evidence="2" id="KW-1185">Reference proteome</keyword>
<gene>
    <name evidence="1" type="ORF">M0M57_15735</name>
</gene>
<reference evidence="1" key="1">
    <citation type="submission" date="2022-04" db="EMBL/GenBank/DDBJ databases">
        <title>Consumption of N2O by Flavobacterium azooxidireducens sp. nov. isolated from Decomposing Leaf Litter of Phragmites australis (Cav.).</title>
        <authorList>
            <person name="Behrendt U."/>
            <person name="Spanner T."/>
            <person name="Augustin J."/>
            <person name="Horn M.A."/>
            <person name="Kolb S."/>
            <person name="Ulrich A."/>
        </authorList>
    </citation>
    <scope>NUCLEOTIDE SEQUENCE</scope>
    <source>
        <strain evidence="1">IGB 4-14</strain>
    </source>
</reference>